<accession>A0ABW3XS62</accession>
<comment type="caution">
    <text evidence="1">The sequence shown here is derived from an EMBL/GenBank/DDBJ whole genome shotgun (WGS) entry which is preliminary data.</text>
</comment>
<proteinExistence type="predicted"/>
<sequence>MCVFPDRLAAALGLPAHALTSDTSLVILLPGETHTFRLTARDGSVLSEARIPEPVLRLAVRSAEELTT</sequence>
<name>A0ABW3XS62_9ACTN</name>
<organism evidence="1 2">
    <name type="scientific">Streptomyces kaempferi</name>
    <dbReference type="NCBI Taxonomy" id="333725"/>
    <lineage>
        <taxon>Bacteria</taxon>
        <taxon>Bacillati</taxon>
        <taxon>Actinomycetota</taxon>
        <taxon>Actinomycetes</taxon>
        <taxon>Kitasatosporales</taxon>
        <taxon>Streptomycetaceae</taxon>
        <taxon>Streptomyces</taxon>
    </lineage>
</organism>
<evidence type="ECO:0000313" key="1">
    <source>
        <dbReference type="EMBL" id="MFD1312417.1"/>
    </source>
</evidence>
<gene>
    <name evidence="1" type="ORF">ACFQ5X_42375</name>
</gene>
<dbReference type="EMBL" id="JBHTMM010000118">
    <property type="protein sequence ID" value="MFD1312417.1"/>
    <property type="molecule type" value="Genomic_DNA"/>
</dbReference>
<evidence type="ECO:0000313" key="2">
    <source>
        <dbReference type="Proteomes" id="UP001597058"/>
    </source>
</evidence>
<reference evidence="2" key="1">
    <citation type="journal article" date="2019" name="Int. J. Syst. Evol. Microbiol.">
        <title>The Global Catalogue of Microorganisms (GCM) 10K type strain sequencing project: providing services to taxonomists for standard genome sequencing and annotation.</title>
        <authorList>
            <consortium name="The Broad Institute Genomics Platform"/>
            <consortium name="The Broad Institute Genome Sequencing Center for Infectious Disease"/>
            <person name="Wu L."/>
            <person name="Ma J."/>
        </authorList>
    </citation>
    <scope>NUCLEOTIDE SEQUENCE [LARGE SCALE GENOMIC DNA]</scope>
    <source>
        <strain evidence="2">CGMCC 4.7020</strain>
    </source>
</reference>
<protein>
    <submittedName>
        <fullName evidence="1">Uncharacterized protein</fullName>
    </submittedName>
</protein>
<dbReference type="Proteomes" id="UP001597058">
    <property type="component" value="Unassembled WGS sequence"/>
</dbReference>
<dbReference type="RefSeq" id="WP_381233955.1">
    <property type="nucleotide sequence ID" value="NZ_JBHSKH010000019.1"/>
</dbReference>
<keyword evidence="2" id="KW-1185">Reference proteome</keyword>